<dbReference type="EC" id="2.7.7.49" evidence="4"/>
<dbReference type="CDD" id="cd01651">
    <property type="entry name" value="RT_G2_intron"/>
    <property type="match status" value="1"/>
</dbReference>
<dbReference type="InterPro" id="IPR043502">
    <property type="entry name" value="DNA/RNA_pol_sf"/>
</dbReference>
<comment type="similarity">
    <text evidence="1">Belongs to the bacterial reverse transcriptase family.</text>
</comment>
<dbReference type="SUPFAM" id="SSF56672">
    <property type="entry name" value="DNA/RNA polymerases"/>
    <property type="match status" value="1"/>
</dbReference>
<reference evidence="4 5" key="1">
    <citation type="submission" date="2022-03" db="EMBL/GenBank/DDBJ databases">
        <authorList>
            <person name="Brunel B."/>
        </authorList>
    </citation>
    <scope>NUCLEOTIDE SEQUENCE [LARGE SCALE GENOMIC DNA]</scope>
    <source>
        <strain evidence="4">STM5069sample</strain>
    </source>
</reference>
<comment type="caution">
    <text evidence="4">The sequence shown here is derived from an EMBL/GenBank/DDBJ whole genome shotgun (WGS) entry which is preliminary data.</text>
</comment>
<evidence type="ECO:0000256" key="2">
    <source>
        <dbReference type="SAM" id="MobiDB-lite"/>
    </source>
</evidence>
<protein>
    <submittedName>
        <fullName evidence="4">RNA-directed DNA polymerase</fullName>
        <ecNumber evidence="4">2.7.7.49</ecNumber>
    </submittedName>
</protein>
<dbReference type="Proteomes" id="UP001153050">
    <property type="component" value="Unassembled WGS sequence"/>
</dbReference>
<evidence type="ECO:0000259" key="3">
    <source>
        <dbReference type="Pfam" id="PF00078"/>
    </source>
</evidence>
<evidence type="ECO:0000313" key="4">
    <source>
        <dbReference type="EMBL" id="CAH2407631.1"/>
    </source>
</evidence>
<keyword evidence="4" id="KW-0808">Transferase</keyword>
<evidence type="ECO:0000313" key="5">
    <source>
        <dbReference type="Proteomes" id="UP001153050"/>
    </source>
</evidence>
<evidence type="ECO:0000256" key="1">
    <source>
        <dbReference type="ARBA" id="ARBA00034120"/>
    </source>
</evidence>
<dbReference type="PANTHER" id="PTHR34047">
    <property type="entry name" value="NUCLEAR INTRON MATURASE 1, MITOCHONDRIAL-RELATED"/>
    <property type="match status" value="1"/>
</dbReference>
<feature type="domain" description="Reverse transcriptase" evidence="3">
    <location>
        <begin position="130"/>
        <end position="257"/>
    </location>
</feature>
<feature type="compositionally biased region" description="Polar residues" evidence="2">
    <location>
        <begin position="30"/>
        <end position="40"/>
    </location>
</feature>
<dbReference type="GO" id="GO:0003964">
    <property type="term" value="F:RNA-directed DNA polymerase activity"/>
    <property type="evidence" value="ECO:0007669"/>
    <property type="project" value="UniProtKB-KW"/>
</dbReference>
<dbReference type="InterPro" id="IPR051083">
    <property type="entry name" value="GrpII_Intron_Splice-Mob/Def"/>
</dbReference>
<proteinExistence type="inferred from homology"/>
<name>A0ABM9EE81_9HYPH</name>
<dbReference type="Pfam" id="PF00078">
    <property type="entry name" value="RVT_1"/>
    <property type="match status" value="1"/>
</dbReference>
<organism evidence="4 5">
    <name type="scientific">Mesorhizobium escarrei</name>
    <dbReference type="NCBI Taxonomy" id="666018"/>
    <lineage>
        <taxon>Bacteria</taxon>
        <taxon>Pseudomonadati</taxon>
        <taxon>Pseudomonadota</taxon>
        <taxon>Alphaproteobacteria</taxon>
        <taxon>Hyphomicrobiales</taxon>
        <taxon>Phyllobacteriaceae</taxon>
        <taxon>Mesorhizobium</taxon>
    </lineage>
</organism>
<accession>A0ABM9EE81</accession>
<dbReference type="PANTHER" id="PTHR34047:SF8">
    <property type="entry name" value="PROTEIN YKFC"/>
    <property type="match status" value="1"/>
</dbReference>
<sequence>MCGGVADRGVVLLMAAKATSRPEGRPRPLGTSSENGQVQTQSWKPLHAHLVRVNDAAARSRQTRFTALFHHLDVAALERAFRRLRRKAAPGVDGVTVADYERDLESNLRALHARLQANQYRPMPVLRTYIPKADGGQRPLGLLALEDKIVQGAAAELLSALYEADFHDVSFGFRPGRSAHDALRTVSAAIISERVNWVVDVDIRNFFGSVDHAWLIRMLELRTADPRILRLVRLWLRAGVMEDGVYAETVEGTPQGAGSAHCWPTSTCTTCSTCGWRNGSGGRRGGMSASSALPTTFCCCARLGTTRRRCLPRCRNGSPSLG</sequence>
<feature type="region of interest" description="Disordered" evidence="2">
    <location>
        <begin position="17"/>
        <end position="40"/>
    </location>
</feature>
<dbReference type="EMBL" id="CAKXZT010000158">
    <property type="protein sequence ID" value="CAH2407631.1"/>
    <property type="molecule type" value="Genomic_DNA"/>
</dbReference>
<keyword evidence="5" id="KW-1185">Reference proteome</keyword>
<dbReference type="InterPro" id="IPR000477">
    <property type="entry name" value="RT_dom"/>
</dbReference>
<keyword evidence="4" id="KW-0548">Nucleotidyltransferase</keyword>
<gene>
    <name evidence="4" type="ORF">MES5069_600002</name>
</gene>
<keyword evidence="4" id="KW-0695">RNA-directed DNA polymerase</keyword>